<accession>X1E2J8</accession>
<comment type="caution">
    <text evidence="1">The sequence shown here is derived from an EMBL/GenBank/DDBJ whole genome shotgun (WGS) entry which is preliminary data.</text>
</comment>
<dbReference type="InterPro" id="IPR013783">
    <property type="entry name" value="Ig-like_fold"/>
</dbReference>
<gene>
    <name evidence="1" type="ORF">S01H4_47898</name>
</gene>
<organism evidence="1">
    <name type="scientific">marine sediment metagenome</name>
    <dbReference type="NCBI Taxonomy" id="412755"/>
    <lineage>
        <taxon>unclassified sequences</taxon>
        <taxon>metagenomes</taxon>
        <taxon>ecological metagenomes</taxon>
    </lineage>
</organism>
<reference evidence="1" key="1">
    <citation type="journal article" date="2014" name="Front. Microbiol.">
        <title>High frequency of phylogenetically diverse reductive dehalogenase-homologous genes in deep subseafloor sedimentary metagenomes.</title>
        <authorList>
            <person name="Kawai M."/>
            <person name="Futagami T."/>
            <person name="Toyoda A."/>
            <person name="Takaki Y."/>
            <person name="Nishi S."/>
            <person name="Hori S."/>
            <person name="Arai W."/>
            <person name="Tsubouchi T."/>
            <person name="Morono Y."/>
            <person name="Uchiyama I."/>
            <person name="Ito T."/>
            <person name="Fujiyama A."/>
            <person name="Inagaki F."/>
            <person name="Takami H."/>
        </authorList>
    </citation>
    <scope>NUCLEOTIDE SEQUENCE</scope>
    <source>
        <strain evidence="1">Expedition CK06-06</strain>
    </source>
</reference>
<dbReference type="InterPro" id="IPR008969">
    <property type="entry name" value="CarboxyPept-like_regulatory"/>
</dbReference>
<feature type="non-terminal residue" evidence="1">
    <location>
        <position position="1"/>
    </location>
</feature>
<protein>
    <recommendedName>
        <fullName evidence="2">Bacterial Ig-like domain-containing protein</fullName>
    </recommendedName>
</protein>
<dbReference type="AlphaFoldDB" id="X1E2J8"/>
<dbReference type="Gene3D" id="2.60.40.10">
    <property type="entry name" value="Immunoglobulins"/>
    <property type="match status" value="1"/>
</dbReference>
<name>X1E2J8_9ZZZZ</name>
<evidence type="ECO:0000313" key="1">
    <source>
        <dbReference type="EMBL" id="GAH02893.1"/>
    </source>
</evidence>
<evidence type="ECO:0008006" key="2">
    <source>
        <dbReference type="Google" id="ProtNLM"/>
    </source>
</evidence>
<sequence>APVGIPTTLNINAPNEVGPGETFNIFGQLTRDDTGVAIPNMSIIVSYNGASIGSVLTDMQGVYTIPASIPDPGTYTLRADFAETLEYAASRSTADTIVAATPLEAALKIAGPAVTGLALIIYSLS</sequence>
<proteinExistence type="predicted"/>
<dbReference type="SUPFAM" id="SSF49464">
    <property type="entry name" value="Carboxypeptidase regulatory domain-like"/>
    <property type="match status" value="1"/>
</dbReference>
<dbReference type="EMBL" id="BART01026944">
    <property type="protein sequence ID" value="GAH02893.1"/>
    <property type="molecule type" value="Genomic_DNA"/>
</dbReference>